<dbReference type="InterPro" id="IPR036291">
    <property type="entry name" value="NAD(P)-bd_dom_sf"/>
</dbReference>
<dbReference type="PANTHER" id="PTHR42879">
    <property type="entry name" value="3-OXOACYL-(ACYL-CARRIER-PROTEIN) REDUCTASE"/>
    <property type="match status" value="1"/>
</dbReference>
<dbReference type="InterPro" id="IPR002347">
    <property type="entry name" value="SDR_fam"/>
</dbReference>
<gene>
    <name evidence="2" type="ORF">J2S11_004113</name>
</gene>
<dbReference type="GO" id="GO:0004316">
    <property type="term" value="F:3-oxoacyl-[acyl-carrier-protein] reductase (NADPH) activity"/>
    <property type="evidence" value="ECO:0007669"/>
    <property type="project" value="UniProtKB-EC"/>
</dbReference>
<comment type="similarity">
    <text evidence="1">Belongs to the short-chain dehydrogenases/reductases (SDR) family.</text>
</comment>
<dbReference type="EMBL" id="JAUSTY010000025">
    <property type="protein sequence ID" value="MDQ0168161.1"/>
    <property type="molecule type" value="Genomic_DNA"/>
</dbReference>
<keyword evidence="2" id="KW-0560">Oxidoreductase</keyword>
<dbReference type="CDD" id="cd05233">
    <property type="entry name" value="SDR_c"/>
    <property type="match status" value="1"/>
</dbReference>
<dbReference type="PANTHER" id="PTHR42879:SF2">
    <property type="entry name" value="3-OXOACYL-[ACYL-CARRIER-PROTEIN] REDUCTASE FABG"/>
    <property type="match status" value="1"/>
</dbReference>
<dbReference type="SUPFAM" id="SSF51735">
    <property type="entry name" value="NAD(P)-binding Rossmann-fold domains"/>
    <property type="match status" value="1"/>
</dbReference>
<sequence length="270" mass="29595">MNRSEVIAVKRRVALVTGGATGLAVQIVLDLAKAGHDIVINYRSSEQQALDLQQQVEQLGVSCAVIQGDVTKLEDCERLIEQGLARFGTIDICVLSAGPYMFERRKMVDYSIDEWQQIINGNLDSFFYMTRMLIPQMREKKWGRIITFGFQQAGHASGWMYRAAFAAAKSGLASLTRSIAEEEADAGITINMICPGDIVGDNKEKRIKDVKDHQSVDTAPVGRPGTGEDISRVVEFLSSPQSDFITGSIIEVSGAFNIFAKHGGTTNSDE</sequence>
<dbReference type="Pfam" id="PF13561">
    <property type="entry name" value="adh_short_C2"/>
    <property type="match status" value="1"/>
</dbReference>
<protein>
    <submittedName>
        <fullName evidence="2">3-oxoacyl-[acyl-carrier protein] reductase</fullName>
        <ecNumber evidence="2">1.1.1.100</ecNumber>
    </submittedName>
</protein>
<reference evidence="2 3" key="1">
    <citation type="submission" date="2023-07" db="EMBL/GenBank/DDBJ databases">
        <title>Genomic Encyclopedia of Type Strains, Phase IV (KMG-IV): sequencing the most valuable type-strain genomes for metagenomic binning, comparative biology and taxonomic classification.</title>
        <authorList>
            <person name="Goeker M."/>
        </authorList>
    </citation>
    <scope>NUCLEOTIDE SEQUENCE [LARGE SCALE GENOMIC DNA]</scope>
    <source>
        <strain evidence="2 3">DSM 12751</strain>
    </source>
</reference>
<keyword evidence="3" id="KW-1185">Reference proteome</keyword>
<dbReference type="EC" id="1.1.1.100" evidence="2"/>
<dbReference type="RefSeq" id="WP_307397696.1">
    <property type="nucleotide sequence ID" value="NZ_BAAADK010000020.1"/>
</dbReference>
<proteinExistence type="inferred from homology"/>
<dbReference type="InterPro" id="IPR050259">
    <property type="entry name" value="SDR"/>
</dbReference>
<dbReference type="PRINTS" id="PR00081">
    <property type="entry name" value="GDHRDH"/>
</dbReference>
<dbReference type="Proteomes" id="UP001235840">
    <property type="component" value="Unassembled WGS sequence"/>
</dbReference>
<comment type="caution">
    <text evidence="2">The sequence shown here is derived from an EMBL/GenBank/DDBJ whole genome shotgun (WGS) entry which is preliminary data.</text>
</comment>
<organism evidence="2 3">
    <name type="scientific">Caldalkalibacillus horti</name>
    <dbReference type="NCBI Taxonomy" id="77523"/>
    <lineage>
        <taxon>Bacteria</taxon>
        <taxon>Bacillati</taxon>
        <taxon>Bacillota</taxon>
        <taxon>Bacilli</taxon>
        <taxon>Bacillales</taxon>
        <taxon>Bacillaceae</taxon>
        <taxon>Caldalkalibacillus</taxon>
    </lineage>
</organism>
<accession>A0ABT9W4I5</accession>
<evidence type="ECO:0000313" key="3">
    <source>
        <dbReference type="Proteomes" id="UP001235840"/>
    </source>
</evidence>
<evidence type="ECO:0000313" key="2">
    <source>
        <dbReference type="EMBL" id="MDQ0168161.1"/>
    </source>
</evidence>
<evidence type="ECO:0000256" key="1">
    <source>
        <dbReference type="ARBA" id="ARBA00006484"/>
    </source>
</evidence>
<name>A0ABT9W4I5_9BACI</name>
<dbReference type="Gene3D" id="3.40.50.720">
    <property type="entry name" value="NAD(P)-binding Rossmann-like Domain"/>
    <property type="match status" value="1"/>
</dbReference>